<dbReference type="RefSeq" id="WP_124705913.1">
    <property type="nucleotide sequence ID" value="NZ_BGOW01000036.1"/>
</dbReference>
<name>A0A401K090_9PROT</name>
<dbReference type="NCBIfam" id="TIGR00186">
    <property type="entry name" value="rRNA_methyl_3"/>
    <property type="match status" value="1"/>
</dbReference>
<dbReference type="CDD" id="cd18103">
    <property type="entry name" value="SpoU-like_RlmB"/>
    <property type="match status" value="1"/>
</dbReference>
<dbReference type="Pfam" id="PF00588">
    <property type="entry name" value="SpoU_methylase"/>
    <property type="match status" value="1"/>
</dbReference>
<evidence type="ECO:0000313" key="9">
    <source>
        <dbReference type="Proteomes" id="UP000286806"/>
    </source>
</evidence>
<dbReference type="Proteomes" id="UP000286806">
    <property type="component" value="Unassembled WGS sequence"/>
</dbReference>
<dbReference type="InterPro" id="IPR024915">
    <property type="entry name" value="23S_rRNA_MeTrfase_RlmB"/>
</dbReference>
<comment type="catalytic activity">
    <reaction evidence="6">
        <text>guanosine(2251) in 23S rRNA + S-adenosyl-L-methionine = 2'-O-methylguanosine(2251) in 23S rRNA + S-adenosyl-L-homocysteine + H(+)</text>
        <dbReference type="Rhea" id="RHEA:24140"/>
        <dbReference type="Rhea" id="RHEA-COMP:10239"/>
        <dbReference type="Rhea" id="RHEA-COMP:10241"/>
        <dbReference type="ChEBI" id="CHEBI:15378"/>
        <dbReference type="ChEBI" id="CHEBI:57856"/>
        <dbReference type="ChEBI" id="CHEBI:59789"/>
        <dbReference type="ChEBI" id="CHEBI:74269"/>
        <dbReference type="ChEBI" id="CHEBI:74445"/>
        <dbReference type="EC" id="2.1.1.185"/>
    </reaction>
</comment>
<comment type="subcellular location">
    <subcellularLocation>
        <location evidence="6">Cytoplasm</location>
    </subcellularLocation>
</comment>
<organism evidence="8 9">
    <name type="scientific">Sulfuriferula multivorans</name>
    <dbReference type="NCBI Taxonomy" id="1559896"/>
    <lineage>
        <taxon>Bacteria</taxon>
        <taxon>Pseudomonadati</taxon>
        <taxon>Pseudomonadota</taxon>
        <taxon>Betaproteobacteria</taxon>
        <taxon>Nitrosomonadales</taxon>
        <taxon>Sulfuricellaceae</taxon>
        <taxon>Sulfuriferula</taxon>
    </lineage>
</organism>
<dbReference type="PANTHER" id="PTHR46429:SF1">
    <property type="entry name" value="23S RRNA (GUANOSINE-2'-O-)-METHYLTRANSFERASE RLMB"/>
    <property type="match status" value="1"/>
</dbReference>
<dbReference type="SMART" id="SM00967">
    <property type="entry name" value="SpoU_sub_bind"/>
    <property type="match status" value="1"/>
</dbReference>
<keyword evidence="1 6" id="KW-0963">Cytoplasm</keyword>
<keyword evidence="4 6" id="KW-0808">Transferase</keyword>
<evidence type="ECO:0000256" key="5">
    <source>
        <dbReference type="ARBA" id="ARBA00022691"/>
    </source>
</evidence>
<feature type="binding site" evidence="6">
    <location>
        <position position="216"/>
    </location>
    <ligand>
        <name>S-adenosyl-L-methionine</name>
        <dbReference type="ChEBI" id="CHEBI:59789"/>
    </ligand>
</feature>
<gene>
    <name evidence="6" type="primary">rlmB</name>
    <name evidence="8" type="ORF">SFMTTN_2985</name>
</gene>
<dbReference type="GO" id="GO:0070039">
    <property type="term" value="F:rRNA (guanosine-2'-O-)-methyltransferase activity"/>
    <property type="evidence" value="ECO:0007669"/>
    <property type="project" value="UniProtKB-UniRule"/>
</dbReference>
<dbReference type="PANTHER" id="PTHR46429">
    <property type="entry name" value="23S RRNA (GUANOSINE-2'-O-)-METHYLTRANSFERASE RLMB"/>
    <property type="match status" value="1"/>
</dbReference>
<feature type="binding site" evidence="6">
    <location>
        <position position="225"/>
    </location>
    <ligand>
        <name>S-adenosyl-L-methionine</name>
        <dbReference type="ChEBI" id="CHEBI:59789"/>
    </ligand>
</feature>
<feature type="binding site" evidence="6">
    <location>
        <position position="196"/>
    </location>
    <ligand>
        <name>S-adenosyl-L-methionine</name>
        <dbReference type="ChEBI" id="CHEBI:59789"/>
    </ligand>
</feature>
<dbReference type="Gene3D" id="3.30.1330.30">
    <property type="match status" value="1"/>
</dbReference>
<dbReference type="EC" id="2.1.1.185" evidence="6"/>
<evidence type="ECO:0000256" key="3">
    <source>
        <dbReference type="ARBA" id="ARBA00022603"/>
    </source>
</evidence>
<keyword evidence="3 6" id="KW-0489">Methyltransferase</keyword>
<dbReference type="Gene3D" id="3.40.1280.10">
    <property type="match status" value="1"/>
</dbReference>
<evidence type="ECO:0000256" key="6">
    <source>
        <dbReference type="HAMAP-Rule" id="MF_01887"/>
    </source>
</evidence>
<accession>A0A401K090</accession>
<keyword evidence="2 6" id="KW-0698">rRNA processing</keyword>
<dbReference type="InterPro" id="IPR004441">
    <property type="entry name" value="rRNA_MeTrfase_TrmH"/>
</dbReference>
<dbReference type="Pfam" id="PF08032">
    <property type="entry name" value="SpoU_sub_bind"/>
    <property type="match status" value="1"/>
</dbReference>
<keyword evidence="9" id="KW-1185">Reference proteome</keyword>
<dbReference type="SUPFAM" id="SSF55315">
    <property type="entry name" value="L30e-like"/>
    <property type="match status" value="1"/>
</dbReference>
<dbReference type="InterPro" id="IPR029026">
    <property type="entry name" value="tRNA_m1G_MTases_N"/>
</dbReference>
<evidence type="ECO:0000256" key="4">
    <source>
        <dbReference type="ARBA" id="ARBA00022679"/>
    </source>
</evidence>
<dbReference type="InterPro" id="IPR029064">
    <property type="entry name" value="Ribosomal_eL30-like_sf"/>
</dbReference>
<dbReference type="InterPro" id="IPR029028">
    <property type="entry name" value="Alpha/beta_knot_MTases"/>
</dbReference>
<comment type="similarity">
    <text evidence="6">Belongs to the class IV-like SAM-binding methyltransferase superfamily. RNA methyltransferase TrmH family. RlmB subfamily.</text>
</comment>
<evidence type="ECO:0000259" key="7">
    <source>
        <dbReference type="SMART" id="SM00967"/>
    </source>
</evidence>
<keyword evidence="5 6" id="KW-0949">S-adenosyl-L-methionine</keyword>
<dbReference type="AlphaFoldDB" id="A0A401K090"/>
<evidence type="ECO:0000313" key="8">
    <source>
        <dbReference type="EMBL" id="GCB02166.1"/>
    </source>
</evidence>
<dbReference type="FunFam" id="3.40.1280.10:FF:000008">
    <property type="entry name" value="Group 3 RNA methyltransferase TrmH"/>
    <property type="match status" value="1"/>
</dbReference>
<protein>
    <recommendedName>
        <fullName evidence="6">23S rRNA (guanosine-2'-O-)-methyltransferase RlmB</fullName>
        <ecNumber evidence="6">2.1.1.185</ecNumber>
    </recommendedName>
    <alternativeName>
        <fullName evidence="6">23S rRNA (guanosine2251 2'-O)-methyltransferase</fullName>
    </alternativeName>
    <alternativeName>
        <fullName evidence="6">23S rRNA Gm2251 2'-O-methyltransferase</fullName>
    </alternativeName>
</protein>
<dbReference type="OrthoDB" id="9785673at2"/>
<evidence type="ECO:0000256" key="2">
    <source>
        <dbReference type="ARBA" id="ARBA00022552"/>
    </source>
</evidence>
<dbReference type="EMBL" id="BGOW01000036">
    <property type="protein sequence ID" value="GCB02166.1"/>
    <property type="molecule type" value="Genomic_DNA"/>
</dbReference>
<sequence length="249" mass="26468">MAGILIYGFHAVTSRLRQNPASVEEIFVDAARQDGRARELLEHAKSLGVRVLQVDSKRLDGIAGGPRHQGIAARVTMVQQPRHVDEVLEGLQGDLLLLVLDGVQDPHNLGACLRVADAMGANAVIAPKDRAVGLTPTVAKVACGAADTVPYLTVTNLARALRDIKEYGVTIVGADGEAQTELPVASVGGSIAWVLGAEGGGLRRLTREHCDILVKIPMYGTVESLNVSVSAGICLYETRRQRVTSSHDQ</sequence>
<dbReference type="GO" id="GO:0005829">
    <property type="term" value="C:cytosol"/>
    <property type="evidence" value="ECO:0007669"/>
    <property type="project" value="TreeGrafter"/>
</dbReference>
<comment type="caution">
    <text evidence="8">The sequence shown here is derived from an EMBL/GenBank/DDBJ whole genome shotgun (WGS) entry which is preliminary data.</text>
</comment>
<dbReference type="InterPro" id="IPR013123">
    <property type="entry name" value="SpoU_subst-bd"/>
</dbReference>
<evidence type="ECO:0000256" key="1">
    <source>
        <dbReference type="ARBA" id="ARBA00022490"/>
    </source>
</evidence>
<feature type="domain" description="RNA 2-O ribose methyltransferase substrate binding" evidence="7">
    <location>
        <begin position="5"/>
        <end position="81"/>
    </location>
</feature>
<dbReference type="HAMAP" id="MF_01887">
    <property type="entry name" value="23SrRNA_methyltr_B"/>
    <property type="match status" value="1"/>
</dbReference>
<dbReference type="SUPFAM" id="SSF75217">
    <property type="entry name" value="alpha/beta knot"/>
    <property type="match status" value="1"/>
</dbReference>
<reference evidence="8 9" key="1">
    <citation type="journal article" date="2019" name="Front. Microbiol.">
        <title>Genomes of Neutrophilic Sulfur-Oxidizing Chemolithoautotrophs Representing 9 Proteobacterial Species From 8 Genera.</title>
        <authorList>
            <person name="Watanabe T."/>
            <person name="Kojima H."/>
            <person name="Umezawa K."/>
            <person name="Hori C."/>
            <person name="Takasuka T.E."/>
            <person name="Kato Y."/>
            <person name="Fukui M."/>
        </authorList>
    </citation>
    <scope>NUCLEOTIDE SEQUENCE [LARGE SCALE GENOMIC DNA]</scope>
    <source>
        <strain evidence="8 9">TTN</strain>
    </source>
</reference>
<proteinExistence type="inferred from homology"/>
<dbReference type="InterPro" id="IPR001537">
    <property type="entry name" value="SpoU_MeTrfase"/>
</dbReference>
<dbReference type="GO" id="GO:0003723">
    <property type="term" value="F:RNA binding"/>
    <property type="evidence" value="ECO:0007669"/>
    <property type="project" value="InterPro"/>
</dbReference>
<comment type="function">
    <text evidence="6">Specifically methylates the ribose of guanosine 2251 in 23S rRNA.</text>
</comment>